<dbReference type="InterPro" id="IPR002999">
    <property type="entry name" value="Tudor"/>
</dbReference>
<dbReference type="Gene3D" id="2.30.30.140">
    <property type="match status" value="1"/>
</dbReference>
<evidence type="ECO:0000313" key="4">
    <source>
        <dbReference type="RefSeq" id="XP_006824065.1"/>
    </source>
</evidence>
<evidence type="ECO:0000313" key="3">
    <source>
        <dbReference type="Proteomes" id="UP000694865"/>
    </source>
</evidence>
<dbReference type="PROSITE" id="PS50304">
    <property type="entry name" value="TUDOR"/>
    <property type="match status" value="1"/>
</dbReference>
<dbReference type="GeneID" id="102810152"/>
<evidence type="ECO:0000256" key="1">
    <source>
        <dbReference type="SAM" id="MobiDB-lite"/>
    </source>
</evidence>
<feature type="domain" description="Tudor" evidence="2">
    <location>
        <begin position="193"/>
        <end position="251"/>
    </location>
</feature>
<accession>A0ABM0MVM4</accession>
<dbReference type="PANTHER" id="PTHR16442">
    <property type="entry name" value="RING FINGER PROTEIN 17"/>
    <property type="match status" value="1"/>
</dbReference>
<dbReference type="Gene3D" id="2.40.50.90">
    <property type="match status" value="1"/>
</dbReference>
<name>A0ABM0MVM4_SACKO</name>
<reference evidence="4" key="1">
    <citation type="submission" date="2025-08" db="UniProtKB">
        <authorList>
            <consortium name="RefSeq"/>
        </authorList>
    </citation>
    <scope>IDENTIFICATION</scope>
    <source>
        <tissue evidence="4">Testes</tissue>
    </source>
</reference>
<dbReference type="SMART" id="SM00333">
    <property type="entry name" value="TUDOR"/>
    <property type="match status" value="1"/>
</dbReference>
<feature type="region of interest" description="Disordered" evidence="1">
    <location>
        <begin position="1"/>
        <end position="27"/>
    </location>
</feature>
<dbReference type="Pfam" id="PF00567">
    <property type="entry name" value="TUDOR"/>
    <property type="match status" value="1"/>
</dbReference>
<keyword evidence="3" id="KW-1185">Reference proteome</keyword>
<dbReference type="InterPro" id="IPR035437">
    <property type="entry name" value="SNase_OB-fold_sf"/>
</dbReference>
<organism evidence="3 4">
    <name type="scientific">Saccoglossus kowalevskii</name>
    <name type="common">Acorn worm</name>
    <dbReference type="NCBI Taxonomy" id="10224"/>
    <lineage>
        <taxon>Eukaryota</taxon>
        <taxon>Metazoa</taxon>
        <taxon>Hemichordata</taxon>
        <taxon>Enteropneusta</taxon>
        <taxon>Harrimaniidae</taxon>
        <taxon>Saccoglossus</taxon>
    </lineage>
</organism>
<proteinExistence type="predicted"/>
<dbReference type="Proteomes" id="UP000694865">
    <property type="component" value="Unplaced"/>
</dbReference>
<dbReference type="PANTHER" id="PTHR16442:SF1">
    <property type="entry name" value="RING FINGER PROTEIN 17"/>
    <property type="match status" value="1"/>
</dbReference>
<feature type="compositionally biased region" description="Acidic residues" evidence="1">
    <location>
        <begin position="18"/>
        <end position="27"/>
    </location>
</feature>
<dbReference type="SUPFAM" id="SSF63748">
    <property type="entry name" value="Tudor/PWWP/MBT"/>
    <property type="match status" value="1"/>
</dbReference>
<dbReference type="RefSeq" id="XP_006824065.1">
    <property type="nucleotide sequence ID" value="XM_006824002.1"/>
</dbReference>
<evidence type="ECO:0000259" key="2">
    <source>
        <dbReference type="PROSITE" id="PS50304"/>
    </source>
</evidence>
<sequence>MKYHRKKQDMKEVKTEEQSEGIFDDADDFDIDKESKVVDMAIPSEETVLITKEPVMPVVIANDITKITVFPPTNILNNVNGPAGFDCLPSPPGINNVAGAPSGGAVINVSVAPSSVSPRNSPNSFVTESRNVLSYKPPDIPLTETVSLSVTFISKDGMIYGHEVREGNDKLMNVMAKLQSYFKDSEPPSGDIEWRIGQPCSALFSEDEHWYRAKILDITDQDIEVAYIDFGNTETVSVENLRDEVIDTDVPQQCLECLLYGVTPMTDTVLIQIGMAVRLICFQVI</sequence>
<gene>
    <name evidence="4" type="primary">LOC102810152</name>
</gene>
<protein>
    <submittedName>
        <fullName evidence="4">Tudor domain-containing protein 1-like</fullName>
    </submittedName>
</protein>